<sequence>MNKPKIAIVGGGWAGLAAAVELCQHGHQVSLFESAPQLGGRARSVTWNNMTLDNGQHLMLGAYQQMLQCLTTLHADTDKLFKRLPYRMLMLDAQTGQTAFDLQLPTYPAPLHLLFGIFNTPSLSFKEKITLLIRFNQCLNSPIKDDLSVTDWLQSANLPLTYTKNCLEPVCLAALTTHPHQASAKAFQRVLQQTFSGPAHFTDLLIPTADLSQIYPNLAKQFILKNGGDIQTRSKVQQLHIENNRIQSIVVNDQTLTFDQVILATPASITHKLLDPIPLLQPLVKQINQLKYEPVTTLYLQFKQATPLPYPMLGIVNGLSEWVFERSISGNNDVLAVVISARGKHCQIPEAQLVETIYTELSTIIPNLSPLLTSKLITDKRATFQCHPNIDSLRPCTETMVSNLKLCGDYVYIEEKKQAGLPSTLEGALHSGVKCAQSIIRPTLI</sequence>
<dbReference type="PANTHER" id="PTHR42923">
    <property type="entry name" value="PROTOPORPHYRINOGEN OXIDASE"/>
    <property type="match status" value="1"/>
</dbReference>
<reference evidence="2" key="1">
    <citation type="submission" date="2018-06" db="EMBL/GenBank/DDBJ databases">
        <authorList>
            <person name="Zhirakovskaya E."/>
        </authorList>
    </citation>
    <scope>NUCLEOTIDE SEQUENCE</scope>
</reference>
<dbReference type="GO" id="GO:0016491">
    <property type="term" value="F:oxidoreductase activity"/>
    <property type="evidence" value="ECO:0007669"/>
    <property type="project" value="UniProtKB-KW"/>
</dbReference>
<evidence type="ECO:0000313" key="2">
    <source>
        <dbReference type="EMBL" id="VAW57203.1"/>
    </source>
</evidence>
<dbReference type="Gene3D" id="3.50.50.60">
    <property type="entry name" value="FAD/NAD(P)-binding domain"/>
    <property type="match status" value="2"/>
</dbReference>
<dbReference type="PRINTS" id="PR00419">
    <property type="entry name" value="ADXRDTASE"/>
</dbReference>
<dbReference type="SUPFAM" id="SSF51905">
    <property type="entry name" value="FAD/NAD(P)-binding domain"/>
    <property type="match status" value="1"/>
</dbReference>
<accession>A0A3B0WY36</accession>
<protein>
    <submittedName>
        <fullName evidence="2">Phytoene desaturase, pro-zeta-carotene producing</fullName>
        <ecNumber evidence="2">1.-.-.-</ecNumber>
    </submittedName>
</protein>
<proteinExistence type="predicted"/>
<dbReference type="InterPro" id="IPR002937">
    <property type="entry name" value="Amino_oxidase"/>
</dbReference>
<dbReference type="EC" id="1.-.-.-" evidence="2"/>
<dbReference type="InterPro" id="IPR017830">
    <property type="entry name" value="SQase_HpnE"/>
</dbReference>
<organism evidence="2">
    <name type="scientific">hydrothermal vent metagenome</name>
    <dbReference type="NCBI Taxonomy" id="652676"/>
    <lineage>
        <taxon>unclassified sequences</taxon>
        <taxon>metagenomes</taxon>
        <taxon>ecological metagenomes</taxon>
    </lineage>
</organism>
<keyword evidence="2" id="KW-0560">Oxidoreductase</keyword>
<dbReference type="InterPro" id="IPR050464">
    <property type="entry name" value="Zeta_carotene_desat/Oxidored"/>
</dbReference>
<feature type="domain" description="Amine oxidase" evidence="1">
    <location>
        <begin position="14"/>
        <end position="440"/>
    </location>
</feature>
<dbReference type="Pfam" id="PF01593">
    <property type="entry name" value="Amino_oxidase"/>
    <property type="match status" value="1"/>
</dbReference>
<dbReference type="PANTHER" id="PTHR42923:SF47">
    <property type="entry name" value="BLR3003 PROTEIN"/>
    <property type="match status" value="1"/>
</dbReference>
<name>A0A3B0WY36_9ZZZZ</name>
<evidence type="ECO:0000259" key="1">
    <source>
        <dbReference type="Pfam" id="PF01593"/>
    </source>
</evidence>
<dbReference type="NCBIfam" id="TIGR03467">
    <property type="entry name" value="HpnE"/>
    <property type="match status" value="1"/>
</dbReference>
<dbReference type="EMBL" id="UOFF01000353">
    <property type="protein sequence ID" value="VAW57203.1"/>
    <property type="molecule type" value="Genomic_DNA"/>
</dbReference>
<dbReference type="InterPro" id="IPR036188">
    <property type="entry name" value="FAD/NAD-bd_sf"/>
</dbReference>
<gene>
    <name evidence="2" type="ORF">MNBD_GAMMA07-2265</name>
</gene>
<dbReference type="AlphaFoldDB" id="A0A3B0WY36"/>